<dbReference type="GO" id="GO:0016787">
    <property type="term" value="F:hydrolase activity"/>
    <property type="evidence" value="ECO:0007669"/>
    <property type="project" value="UniProtKB-KW"/>
</dbReference>
<keyword evidence="2 6" id="KW-0378">Hydrolase</keyword>
<dbReference type="AlphaFoldDB" id="A0A518DJS2"/>
<feature type="domain" description="Choloylglycine hydrolase/NAAA C-terminal" evidence="5">
    <location>
        <begin position="27"/>
        <end position="191"/>
    </location>
</feature>
<sequence precursor="true">MHTLRGLVLAPFVLLVSALADRPAPACTTFSLHCGDAAFFGRNYDWHIETATVLVNPRGLAKRAFVFDRPAEWVSRYGSVTFNQYGREFPCDGMNEAGLVVAVMWLPETRYPNPDDRPAVTAAQWVQYQLDTASTVDEVLKSDRRVRVSGFGGVQVHYLVADAQGGCAAIEFLNGRRVVHTGAEMTRTLSNTPYAEAAARLSARRDAGPSSDRSSLARFAAAAGAVRACNASSAAPSVEGVFDTLARVAQGDFTKWQIVYAQSERVVYFRTDSAPGIKSLDLRTLDFTPADSIVGVSISTEQAGDAVGRLSRYSADDNRLQIDESFDQTFFLKPLPATLRELLIAYPQSIHPAPAKSNPRPGTTRPSAGTARQAE</sequence>
<comment type="similarity">
    <text evidence="1">Belongs to the peptidase C59 family.</text>
</comment>
<organism evidence="6 7">
    <name type="scientific">Pirellulimonas nuda</name>
    <dbReference type="NCBI Taxonomy" id="2528009"/>
    <lineage>
        <taxon>Bacteria</taxon>
        <taxon>Pseudomonadati</taxon>
        <taxon>Planctomycetota</taxon>
        <taxon>Planctomycetia</taxon>
        <taxon>Pirellulales</taxon>
        <taxon>Lacipirellulaceae</taxon>
        <taxon>Pirellulimonas</taxon>
    </lineage>
</organism>
<gene>
    <name evidence="6" type="ORF">Pla175_51510</name>
</gene>
<keyword evidence="4" id="KW-0732">Signal</keyword>
<evidence type="ECO:0000313" key="6">
    <source>
        <dbReference type="EMBL" id="QDU91721.1"/>
    </source>
</evidence>
<keyword evidence="7" id="KW-1185">Reference proteome</keyword>
<accession>A0A518DJS2</accession>
<feature type="region of interest" description="Disordered" evidence="3">
    <location>
        <begin position="350"/>
        <end position="375"/>
    </location>
</feature>
<dbReference type="RefSeq" id="WP_197527153.1">
    <property type="nucleotide sequence ID" value="NZ_CP036291.1"/>
</dbReference>
<dbReference type="SUPFAM" id="SSF56235">
    <property type="entry name" value="N-terminal nucleophile aminohydrolases (Ntn hydrolases)"/>
    <property type="match status" value="1"/>
</dbReference>
<dbReference type="KEGG" id="pnd:Pla175_51510"/>
<evidence type="ECO:0000256" key="1">
    <source>
        <dbReference type="ARBA" id="ARBA00006625"/>
    </source>
</evidence>
<dbReference type="Proteomes" id="UP000317429">
    <property type="component" value="Chromosome"/>
</dbReference>
<feature type="chain" id="PRO_5022213603" evidence="4">
    <location>
        <begin position="21"/>
        <end position="375"/>
    </location>
</feature>
<dbReference type="EMBL" id="CP036291">
    <property type="protein sequence ID" value="QDU91721.1"/>
    <property type="molecule type" value="Genomic_DNA"/>
</dbReference>
<dbReference type="InterPro" id="IPR052193">
    <property type="entry name" value="Peptidase_C59"/>
</dbReference>
<name>A0A518DJS2_9BACT</name>
<evidence type="ECO:0000313" key="7">
    <source>
        <dbReference type="Proteomes" id="UP000317429"/>
    </source>
</evidence>
<evidence type="ECO:0000256" key="2">
    <source>
        <dbReference type="ARBA" id="ARBA00022801"/>
    </source>
</evidence>
<dbReference type="Gene3D" id="3.60.60.10">
    <property type="entry name" value="Penicillin V Acylase, Chain A"/>
    <property type="match status" value="1"/>
</dbReference>
<dbReference type="InterPro" id="IPR029055">
    <property type="entry name" value="Ntn_hydrolases_N"/>
</dbReference>
<evidence type="ECO:0000256" key="3">
    <source>
        <dbReference type="SAM" id="MobiDB-lite"/>
    </source>
</evidence>
<evidence type="ECO:0000256" key="4">
    <source>
        <dbReference type="SAM" id="SignalP"/>
    </source>
</evidence>
<proteinExistence type="inferred from homology"/>
<feature type="signal peptide" evidence="4">
    <location>
        <begin position="1"/>
        <end position="20"/>
    </location>
</feature>
<protein>
    <submittedName>
        <fullName evidence="6">Linear amide C-N hydrolase, choloylglycine hydrolase family</fullName>
    </submittedName>
</protein>
<dbReference type="PANTHER" id="PTHR35527:SF2">
    <property type="entry name" value="HYDROLASE"/>
    <property type="match status" value="1"/>
</dbReference>
<dbReference type="PANTHER" id="PTHR35527">
    <property type="entry name" value="CHOLOYLGLYCINE HYDROLASE"/>
    <property type="match status" value="1"/>
</dbReference>
<reference evidence="6 7" key="1">
    <citation type="submission" date="2019-02" db="EMBL/GenBank/DDBJ databases">
        <title>Deep-cultivation of Planctomycetes and their phenomic and genomic characterization uncovers novel biology.</title>
        <authorList>
            <person name="Wiegand S."/>
            <person name="Jogler M."/>
            <person name="Boedeker C."/>
            <person name="Pinto D."/>
            <person name="Vollmers J."/>
            <person name="Rivas-Marin E."/>
            <person name="Kohn T."/>
            <person name="Peeters S.H."/>
            <person name="Heuer A."/>
            <person name="Rast P."/>
            <person name="Oberbeckmann S."/>
            <person name="Bunk B."/>
            <person name="Jeske O."/>
            <person name="Meyerdierks A."/>
            <person name="Storesund J.E."/>
            <person name="Kallscheuer N."/>
            <person name="Luecker S."/>
            <person name="Lage O.M."/>
            <person name="Pohl T."/>
            <person name="Merkel B.J."/>
            <person name="Hornburger P."/>
            <person name="Mueller R.-W."/>
            <person name="Bruemmer F."/>
            <person name="Labrenz M."/>
            <person name="Spormann A.M."/>
            <person name="Op den Camp H."/>
            <person name="Overmann J."/>
            <person name="Amann R."/>
            <person name="Jetten M.S.M."/>
            <person name="Mascher T."/>
            <person name="Medema M.H."/>
            <person name="Devos D.P."/>
            <person name="Kaster A.-K."/>
            <person name="Ovreas L."/>
            <person name="Rohde M."/>
            <person name="Galperin M.Y."/>
            <person name="Jogler C."/>
        </authorList>
    </citation>
    <scope>NUCLEOTIDE SEQUENCE [LARGE SCALE GENOMIC DNA]</scope>
    <source>
        <strain evidence="6 7">Pla175</strain>
    </source>
</reference>
<dbReference type="Pfam" id="PF02275">
    <property type="entry name" value="CBAH"/>
    <property type="match status" value="1"/>
</dbReference>
<evidence type="ECO:0000259" key="5">
    <source>
        <dbReference type="Pfam" id="PF02275"/>
    </source>
</evidence>
<dbReference type="InterPro" id="IPR029132">
    <property type="entry name" value="CBAH/NAAA_C"/>
</dbReference>